<gene>
    <name evidence="1" type="ORF">C7B81_07615</name>
</gene>
<keyword evidence="2" id="KW-1185">Reference proteome</keyword>
<dbReference type="PANTHER" id="PTHR37953:SF1">
    <property type="entry name" value="UPF0127 PROTEIN MJ1496"/>
    <property type="match status" value="1"/>
</dbReference>
<organism evidence="1 2">
    <name type="scientific">Aphanothece cf. minutissima CCALA 015</name>
    <dbReference type="NCBI Taxonomy" id="2107695"/>
    <lineage>
        <taxon>Bacteria</taxon>
        <taxon>Bacillati</taxon>
        <taxon>Cyanobacteriota</taxon>
        <taxon>Cyanophyceae</taxon>
        <taxon>Oscillatoriophycideae</taxon>
        <taxon>Chroococcales</taxon>
        <taxon>Aphanothecaceae</taxon>
        <taxon>Aphanothece</taxon>
    </lineage>
</organism>
<sequence>MRGPFLRSLAVAGAVGLIGCGPGHTQSPPQFLPISAQWCLEGPAPPRCIQLEVPRGERQYAMGLQLRPPLPPLRGMWFPYDPPAVARFWMHRTPEPLDMLFIHNGRVIALESPARPCMHLPCPSYGPDTPVDGVLELAAGQAAALGITVGTPVRITPLPGATPSAPAPD</sequence>
<dbReference type="Proteomes" id="UP000238218">
    <property type="component" value="Unassembled WGS sequence"/>
</dbReference>
<dbReference type="InterPro" id="IPR038695">
    <property type="entry name" value="Saro_0823-like_sf"/>
</dbReference>
<dbReference type="InterPro" id="IPR003795">
    <property type="entry name" value="DUF192"/>
</dbReference>
<accession>A0ABX5F8F4</accession>
<dbReference type="EMBL" id="PVWP01000004">
    <property type="protein sequence ID" value="PSB37955.1"/>
    <property type="molecule type" value="Genomic_DNA"/>
</dbReference>
<reference evidence="1 2" key="1">
    <citation type="submission" date="2018-02" db="EMBL/GenBank/DDBJ databases">
        <authorList>
            <person name="Moore K."/>
            <person name="Momper L."/>
        </authorList>
    </citation>
    <scope>NUCLEOTIDE SEQUENCE [LARGE SCALE GENOMIC DNA]</scope>
    <source>
        <strain evidence="1 2">CCALA 015</strain>
    </source>
</reference>
<dbReference type="PANTHER" id="PTHR37953">
    <property type="entry name" value="UPF0127 PROTEIN MJ1496"/>
    <property type="match status" value="1"/>
</dbReference>
<proteinExistence type="predicted"/>
<reference evidence="1 2" key="2">
    <citation type="submission" date="2018-03" db="EMBL/GenBank/DDBJ databases">
        <title>The ancient ancestry and fast evolution of plastids.</title>
        <authorList>
            <person name="Moore K.R."/>
            <person name="Magnabosco C."/>
            <person name="Momper L."/>
            <person name="Gold D.A."/>
            <person name="Bosak T."/>
            <person name="Fournier G.P."/>
        </authorList>
    </citation>
    <scope>NUCLEOTIDE SEQUENCE [LARGE SCALE GENOMIC DNA]</scope>
    <source>
        <strain evidence="1 2">CCALA 015</strain>
    </source>
</reference>
<comment type="caution">
    <text evidence="1">The sequence shown here is derived from an EMBL/GenBank/DDBJ whole genome shotgun (WGS) entry which is preliminary data.</text>
</comment>
<dbReference type="PROSITE" id="PS51257">
    <property type="entry name" value="PROKAR_LIPOPROTEIN"/>
    <property type="match status" value="1"/>
</dbReference>
<evidence type="ECO:0000313" key="1">
    <source>
        <dbReference type="EMBL" id="PSB37955.1"/>
    </source>
</evidence>
<dbReference type="Gene3D" id="2.60.120.1140">
    <property type="entry name" value="Protein of unknown function DUF192"/>
    <property type="match status" value="1"/>
</dbReference>
<name>A0ABX5F8F4_9CHRO</name>
<dbReference type="RefSeq" id="WP_106220668.1">
    <property type="nucleotide sequence ID" value="NZ_PVWP01000004.1"/>
</dbReference>
<protein>
    <submittedName>
        <fullName evidence="1">DUF192 domain-containing protein</fullName>
    </submittedName>
</protein>
<dbReference type="Pfam" id="PF02643">
    <property type="entry name" value="DUF192"/>
    <property type="match status" value="1"/>
</dbReference>
<evidence type="ECO:0000313" key="2">
    <source>
        <dbReference type="Proteomes" id="UP000238218"/>
    </source>
</evidence>